<dbReference type="InterPro" id="IPR001926">
    <property type="entry name" value="TrpB-like_PALP"/>
</dbReference>
<organism evidence="8 9">
    <name type="scientific">Methanonatronarchaeum thermophilum</name>
    <dbReference type="NCBI Taxonomy" id="1927129"/>
    <lineage>
        <taxon>Archaea</taxon>
        <taxon>Methanobacteriati</taxon>
        <taxon>Methanobacteriota</taxon>
        <taxon>Methanonatronarchaeia</taxon>
        <taxon>Methanonatronarchaeales</taxon>
        <taxon>Methanonatronarchaeaceae</taxon>
        <taxon>Methanonatronarchaeum</taxon>
    </lineage>
</organism>
<keyword evidence="6" id="KW-0198">Cysteine biosynthesis</keyword>
<feature type="domain" description="Tryptophan synthase beta chain-like PALP" evidence="7">
    <location>
        <begin position="7"/>
        <end position="290"/>
    </location>
</feature>
<comment type="similarity">
    <text evidence="2">Belongs to the cysteine synthase/cystathionine beta-synthase family.</text>
</comment>
<dbReference type="EMBL" id="MRZU01000004">
    <property type="protein sequence ID" value="OUJ18520.1"/>
    <property type="molecule type" value="Genomic_DNA"/>
</dbReference>
<dbReference type="OrthoDB" id="10138at2157"/>
<evidence type="ECO:0000259" key="7">
    <source>
        <dbReference type="Pfam" id="PF00291"/>
    </source>
</evidence>
<comment type="caution">
    <text evidence="8">The sequence shown here is derived from an EMBL/GenBank/DDBJ whole genome shotgun (WGS) entry which is preliminary data.</text>
</comment>
<evidence type="ECO:0000256" key="2">
    <source>
        <dbReference type="ARBA" id="ARBA00007103"/>
    </source>
</evidence>
<dbReference type="FunFam" id="3.40.50.1100:FF:000118">
    <property type="entry name" value="Related to CYS4-cystathionine beta-synthase"/>
    <property type="match status" value="1"/>
</dbReference>
<accession>A0A1Y3GB99</accession>
<dbReference type="InterPro" id="IPR036052">
    <property type="entry name" value="TrpB-like_PALP_sf"/>
</dbReference>
<keyword evidence="9" id="KW-1185">Reference proteome</keyword>
<reference evidence="8 9" key="1">
    <citation type="submission" date="2016-12" db="EMBL/GenBank/DDBJ databases">
        <title>Discovery of methanogenic haloarchaea.</title>
        <authorList>
            <person name="Sorokin D.Y."/>
            <person name="Makarova K.S."/>
            <person name="Abbas B."/>
            <person name="Ferrer M."/>
            <person name="Golyshin P.N."/>
        </authorList>
    </citation>
    <scope>NUCLEOTIDE SEQUENCE [LARGE SCALE GENOMIC DNA]</scope>
    <source>
        <strain evidence="8">AMET1</strain>
    </source>
</reference>
<dbReference type="Pfam" id="PF00291">
    <property type="entry name" value="PALP"/>
    <property type="match status" value="1"/>
</dbReference>
<evidence type="ECO:0000256" key="5">
    <source>
        <dbReference type="ARBA" id="ARBA00022898"/>
    </source>
</evidence>
<evidence type="ECO:0000256" key="6">
    <source>
        <dbReference type="ARBA" id="ARBA00023192"/>
    </source>
</evidence>
<evidence type="ECO:0000256" key="1">
    <source>
        <dbReference type="ARBA" id="ARBA00001933"/>
    </source>
</evidence>
<dbReference type="SUPFAM" id="SSF53686">
    <property type="entry name" value="Tryptophan synthase beta subunit-like PLP-dependent enzymes"/>
    <property type="match status" value="1"/>
</dbReference>
<dbReference type="AlphaFoldDB" id="A0A1Y3GB99"/>
<dbReference type="GO" id="GO:0004124">
    <property type="term" value="F:cysteine synthase activity"/>
    <property type="evidence" value="ECO:0007669"/>
    <property type="project" value="InterPro"/>
</dbReference>
<dbReference type="Proteomes" id="UP000195137">
    <property type="component" value="Unassembled WGS sequence"/>
</dbReference>
<dbReference type="InterPro" id="IPR050214">
    <property type="entry name" value="Cys_Synth/Cystath_Beta-Synth"/>
</dbReference>
<keyword evidence="3" id="KW-0028">Amino-acid biosynthesis</keyword>
<dbReference type="GO" id="GO:0006535">
    <property type="term" value="P:cysteine biosynthetic process from serine"/>
    <property type="evidence" value="ECO:0007669"/>
    <property type="project" value="InterPro"/>
</dbReference>
<dbReference type="InterPro" id="IPR005856">
    <property type="entry name" value="Cys_synth"/>
</dbReference>
<gene>
    <name evidence="8" type="ORF">AMET1_1439</name>
</gene>
<evidence type="ECO:0000256" key="3">
    <source>
        <dbReference type="ARBA" id="ARBA00022605"/>
    </source>
</evidence>
<keyword evidence="5" id="KW-0663">Pyridoxal phosphate</keyword>
<evidence type="ECO:0000313" key="9">
    <source>
        <dbReference type="Proteomes" id="UP000195137"/>
    </source>
</evidence>
<protein>
    <submittedName>
        <fullName evidence="8">Cysteine synthase CysK</fullName>
    </submittedName>
</protein>
<keyword evidence="4" id="KW-0808">Transferase</keyword>
<dbReference type="Gene3D" id="3.40.50.1100">
    <property type="match status" value="2"/>
</dbReference>
<dbReference type="RefSeq" id="WP_086637787.1">
    <property type="nucleotide sequence ID" value="NZ_MRZU01000004.1"/>
</dbReference>
<sequence>MKIKQNITQLVGNTPHIKLNSFSPNIIAKLEKNNPMSSVKDRIALSMIEKAEKEGKIDKKTTIIEPTSGNTGIGLAFICASKNLNLTITMPESMSKERRKLMKIFGAKLILTPKEKGMKGAIKKAQEINEQKPNTFMPQQFKNKANPKIHKQTTGPEIWNATNGEIDAFIAGVGTGGTLTGVSEYIKEVKGKKDFQTIAVEPKNSAILSGEKPGSHGIQGIGAGFIPEILRTELIDQVIPVGEKEAKKTTKKLAKQEGILAGISSGAALKAATKYIKKPENKDKLTVVMLPDTGERYLSTDLFRNL</sequence>
<evidence type="ECO:0000256" key="4">
    <source>
        <dbReference type="ARBA" id="ARBA00022679"/>
    </source>
</evidence>
<dbReference type="CDD" id="cd01561">
    <property type="entry name" value="CBS_like"/>
    <property type="match status" value="1"/>
</dbReference>
<evidence type="ECO:0000313" key="8">
    <source>
        <dbReference type="EMBL" id="OUJ18520.1"/>
    </source>
</evidence>
<dbReference type="PANTHER" id="PTHR10314">
    <property type="entry name" value="CYSTATHIONINE BETA-SYNTHASE"/>
    <property type="match status" value="1"/>
</dbReference>
<dbReference type="NCBIfam" id="TIGR01139">
    <property type="entry name" value="cysK"/>
    <property type="match status" value="1"/>
</dbReference>
<proteinExistence type="inferred from homology"/>
<dbReference type="FunFam" id="3.40.50.1100:FF:000002">
    <property type="entry name" value="Cysteine synthase"/>
    <property type="match status" value="1"/>
</dbReference>
<dbReference type="NCBIfam" id="TIGR01136">
    <property type="entry name" value="cysKM"/>
    <property type="match status" value="1"/>
</dbReference>
<name>A0A1Y3GB99_9EURY</name>
<dbReference type="InterPro" id="IPR005859">
    <property type="entry name" value="CysK"/>
</dbReference>
<comment type="cofactor">
    <cofactor evidence="1">
        <name>pyridoxal 5'-phosphate</name>
        <dbReference type="ChEBI" id="CHEBI:597326"/>
    </cofactor>
</comment>